<feature type="repeat" description="PPR" evidence="4">
    <location>
        <begin position="169"/>
        <end position="203"/>
    </location>
</feature>
<keyword evidence="3" id="KW-0809">Transit peptide</keyword>
<gene>
    <name evidence="7" type="ORF">FCM35_KLT08385</name>
</gene>
<dbReference type="NCBIfam" id="TIGR00756">
    <property type="entry name" value="PPR"/>
    <property type="match status" value="4"/>
</dbReference>
<dbReference type="PANTHER" id="PTHR47447">
    <property type="entry name" value="OS03G0856100 PROTEIN"/>
    <property type="match status" value="1"/>
</dbReference>
<dbReference type="GO" id="GO:0045727">
    <property type="term" value="P:positive regulation of translation"/>
    <property type="evidence" value="ECO:0007669"/>
    <property type="project" value="TreeGrafter"/>
</dbReference>
<dbReference type="OrthoDB" id="185373at2759"/>
<feature type="repeat" description="PPR" evidence="4">
    <location>
        <begin position="416"/>
        <end position="450"/>
    </location>
</feature>
<dbReference type="Proteomes" id="UP000623129">
    <property type="component" value="Unassembled WGS sequence"/>
</dbReference>
<dbReference type="InterPro" id="IPR002885">
    <property type="entry name" value="PPR_rpt"/>
</dbReference>
<feature type="region of interest" description="Disordered" evidence="5">
    <location>
        <begin position="50"/>
        <end position="80"/>
    </location>
</feature>
<protein>
    <submittedName>
        <fullName evidence="7">Pentatricopeptide repeat-containing protein</fullName>
    </submittedName>
</protein>
<dbReference type="PROSITE" id="PS51375">
    <property type="entry name" value="PPR"/>
    <property type="match status" value="7"/>
</dbReference>
<feature type="repeat" description="PPR" evidence="4">
    <location>
        <begin position="274"/>
        <end position="308"/>
    </location>
</feature>
<dbReference type="GO" id="GO:0003729">
    <property type="term" value="F:mRNA binding"/>
    <property type="evidence" value="ECO:0007669"/>
    <property type="project" value="TreeGrafter"/>
</dbReference>
<feature type="repeat" description="PPR" evidence="4">
    <location>
        <begin position="379"/>
        <end position="409"/>
    </location>
</feature>
<accession>A0A833QHV9</accession>
<comment type="caution">
    <text evidence="7">The sequence shown here is derived from an EMBL/GenBank/DDBJ whole genome shotgun (WGS) entry which is preliminary data.</text>
</comment>
<organism evidence="7 8">
    <name type="scientific">Carex littledalei</name>
    <dbReference type="NCBI Taxonomy" id="544730"/>
    <lineage>
        <taxon>Eukaryota</taxon>
        <taxon>Viridiplantae</taxon>
        <taxon>Streptophyta</taxon>
        <taxon>Embryophyta</taxon>
        <taxon>Tracheophyta</taxon>
        <taxon>Spermatophyta</taxon>
        <taxon>Magnoliopsida</taxon>
        <taxon>Liliopsida</taxon>
        <taxon>Poales</taxon>
        <taxon>Cyperaceae</taxon>
        <taxon>Cyperoideae</taxon>
        <taxon>Cariceae</taxon>
        <taxon>Carex</taxon>
        <taxon>Carex subgen. Euthyceras</taxon>
    </lineage>
</organism>
<comment type="similarity">
    <text evidence="1">Belongs to the PPR family. P subfamily.</text>
</comment>
<dbReference type="AlphaFoldDB" id="A0A833QHV9"/>
<dbReference type="InterPro" id="IPR002625">
    <property type="entry name" value="Smr_dom"/>
</dbReference>
<dbReference type="GO" id="GO:0042134">
    <property type="term" value="F:rRNA primary transcript binding"/>
    <property type="evidence" value="ECO:0007669"/>
    <property type="project" value="TreeGrafter"/>
</dbReference>
<feature type="repeat" description="PPR" evidence="4">
    <location>
        <begin position="344"/>
        <end position="378"/>
    </location>
</feature>
<evidence type="ECO:0000256" key="4">
    <source>
        <dbReference type="PROSITE-ProRule" id="PRU00708"/>
    </source>
</evidence>
<feature type="repeat" description="PPR" evidence="4">
    <location>
        <begin position="204"/>
        <end position="238"/>
    </location>
</feature>
<evidence type="ECO:0000256" key="5">
    <source>
        <dbReference type="SAM" id="MobiDB-lite"/>
    </source>
</evidence>
<dbReference type="GO" id="GO:0009570">
    <property type="term" value="C:chloroplast stroma"/>
    <property type="evidence" value="ECO:0007669"/>
    <property type="project" value="TreeGrafter"/>
</dbReference>
<keyword evidence="2" id="KW-0677">Repeat</keyword>
<keyword evidence="8" id="KW-1185">Reference proteome</keyword>
<evidence type="ECO:0000259" key="6">
    <source>
        <dbReference type="SMART" id="SM00463"/>
    </source>
</evidence>
<sequence length="697" mass="77962">MAAASQFFPLSSSLQWKNKAVTTTSTAISSSFNAQFKHKRPNLCPLQVSLSEPQTAASSDQQHTQTYNPPSPKSPPTSSIWVNPNSKRSKEAIFALAHQPNARLVRLTGLASSLDKAERFDQAVSAILSSQTFPISEADAVLVINNMTCAENAVFALRWFLNSIQFNKEIVLYNVTFKALRKAKNWPLVELLWEEMLASGTKPDTITFTTIISCARQLNLPAKAVEWFEKMPAFQCMPSKFTISAMIMAYWRAGQSDKALELFNQARTKKGQLFEGAFGSMISIYAGSGNFDGAMNLFQEMKARGVHPNLATYNLLLNTMHKAGRPWQVKTIFTEMCNNGVIPDNYTYNVLLRAYSKGRYSKDALVVYQIMKEAGMELNVVLYNMLLSMCADMGLVKEAEEIFDEMKKLPEGSRPDSWSYSSMITAYSCSGQVSEAEQMHSEMLDMGFKPTIFVFTSLIQCYGRAKQTDNVVRTVGMLPEFEVEPDDRFCGCLLNVATMTPSEELGKIINCFDSINPIVGSFVKLLLDKNSSVQIVRERALELLDSLNEDVKKPYCNCLIDICINFEQKDQACELFDVAVKSEIYNNLQEKQENQWILKAKGLSHGAALTALDVWIDDVSEALEKGEKLPPILGIQSGHGKHIYEGKTLISVLKERLVEMNAPFHEVPDKIGWLLTTDVAAKSWIESTKKYELVSVV</sequence>
<dbReference type="PANTHER" id="PTHR47447:SF12">
    <property type="entry name" value="PENTATRICOPEPTIDE REPEAT-CONTAINING PROTEIN ATP4 HOMOLOG, CHLOROPLASTIC"/>
    <property type="match status" value="1"/>
</dbReference>
<feature type="domain" description="Smr" evidence="6">
    <location>
        <begin position="595"/>
        <end position="685"/>
    </location>
</feature>
<evidence type="ECO:0000313" key="8">
    <source>
        <dbReference type="Proteomes" id="UP000623129"/>
    </source>
</evidence>
<reference evidence="7" key="1">
    <citation type="submission" date="2020-01" db="EMBL/GenBank/DDBJ databases">
        <title>Genome sequence of Kobresia littledalei, the first chromosome-level genome in the family Cyperaceae.</title>
        <authorList>
            <person name="Qu G."/>
        </authorList>
    </citation>
    <scope>NUCLEOTIDE SEQUENCE</scope>
    <source>
        <strain evidence="7">C.B.Clarke</strain>
        <tissue evidence="7">Leaf</tissue>
    </source>
</reference>
<evidence type="ECO:0000256" key="3">
    <source>
        <dbReference type="ARBA" id="ARBA00022946"/>
    </source>
</evidence>
<name>A0A833QHV9_9POAL</name>
<feature type="repeat" description="PPR" evidence="4">
    <location>
        <begin position="309"/>
        <end position="343"/>
    </location>
</feature>
<evidence type="ECO:0000256" key="1">
    <source>
        <dbReference type="ARBA" id="ARBA00007626"/>
    </source>
</evidence>
<evidence type="ECO:0000313" key="7">
    <source>
        <dbReference type="EMBL" id="KAF3326755.1"/>
    </source>
</evidence>
<evidence type="ECO:0000256" key="2">
    <source>
        <dbReference type="ARBA" id="ARBA00022737"/>
    </source>
</evidence>
<dbReference type="Pfam" id="PF13041">
    <property type="entry name" value="PPR_2"/>
    <property type="match status" value="2"/>
</dbReference>
<dbReference type="SMART" id="SM00463">
    <property type="entry name" value="SMR"/>
    <property type="match status" value="1"/>
</dbReference>
<proteinExistence type="inferred from homology"/>
<dbReference type="InterPro" id="IPR011990">
    <property type="entry name" value="TPR-like_helical_dom_sf"/>
</dbReference>
<dbReference type="Pfam" id="PF01535">
    <property type="entry name" value="PPR"/>
    <property type="match status" value="3"/>
</dbReference>
<feature type="compositionally biased region" description="Polar residues" evidence="5">
    <location>
        <begin position="50"/>
        <end position="68"/>
    </location>
</feature>
<dbReference type="EMBL" id="SWLB01000018">
    <property type="protein sequence ID" value="KAF3326755.1"/>
    <property type="molecule type" value="Genomic_DNA"/>
</dbReference>
<dbReference type="SUPFAM" id="SSF81901">
    <property type="entry name" value="HCP-like"/>
    <property type="match status" value="1"/>
</dbReference>
<dbReference type="Gene3D" id="1.25.40.10">
    <property type="entry name" value="Tetratricopeptide repeat domain"/>
    <property type="match status" value="3"/>
</dbReference>